<dbReference type="EMBL" id="JAPDRQ010000101">
    <property type="protein sequence ID" value="KAJ9655234.1"/>
    <property type="molecule type" value="Genomic_DNA"/>
</dbReference>
<protein>
    <submittedName>
        <fullName evidence="1">Uncharacterized protein</fullName>
    </submittedName>
</protein>
<reference evidence="1" key="1">
    <citation type="submission" date="2022-10" db="EMBL/GenBank/DDBJ databases">
        <title>Culturing micro-colonial fungi from biological soil crusts in the Mojave desert and describing Neophaeococcomyces mojavensis, and introducing the new genera and species Taxawa tesnikishii.</title>
        <authorList>
            <person name="Kurbessoian T."/>
            <person name="Stajich J.E."/>
        </authorList>
    </citation>
    <scope>NUCLEOTIDE SEQUENCE</scope>
    <source>
        <strain evidence="1">JES_112</strain>
    </source>
</reference>
<proteinExistence type="predicted"/>
<keyword evidence="2" id="KW-1185">Reference proteome</keyword>
<accession>A0ACC3A4H3</accession>
<gene>
    <name evidence="1" type="ORF">H2198_005850</name>
</gene>
<name>A0ACC3A4H3_9EURO</name>
<evidence type="ECO:0000313" key="2">
    <source>
        <dbReference type="Proteomes" id="UP001172386"/>
    </source>
</evidence>
<evidence type="ECO:0000313" key="1">
    <source>
        <dbReference type="EMBL" id="KAJ9655234.1"/>
    </source>
</evidence>
<comment type="caution">
    <text evidence="1">The sequence shown here is derived from an EMBL/GenBank/DDBJ whole genome shotgun (WGS) entry which is preliminary data.</text>
</comment>
<organism evidence="1 2">
    <name type="scientific">Neophaeococcomyces mojaviensis</name>
    <dbReference type="NCBI Taxonomy" id="3383035"/>
    <lineage>
        <taxon>Eukaryota</taxon>
        <taxon>Fungi</taxon>
        <taxon>Dikarya</taxon>
        <taxon>Ascomycota</taxon>
        <taxon>Pezizomycotina</taxon>
        <taxon>Eurotiomycetes</taxon>
        <taxon>Chaetothyriomycetidae</taxon>
        <taxon>Chaetothyriales</taxon>
        <taxon>Chaetothyriales incertae sedis</taxon>
        <taxon>Neophaeococcomyces</taxon>
    </lineage>
</organism>
<dbReference type="Proteomes" id="UP001172386">
    <property type="component" value="Unassembled WGS sequence"/>
</dbReference>
<sequence length="1868" mass="208403">MPAAVPGSSDFYGRHDYRQSSHSQTDLGDQVHRSQVYLPDESEVLLPATTYNQSPQATRNRALSLSNNLSPVDTSVSLPSTRDRHRQQQIPINPDDFYRSSLTSPNLHQDALRTTGVQSYPHSGGGSNGNHSTDWSAEDPSLYPRRDEELPRSTPGLKGRKASVKNLVAQINASSTEEVPPLPTQPLSNTIPIRNVSPSISAYISHSTGTGARKFSSSGAPIIIDSRNSTRDSSLQKRPLFGEVIPDPAQPQSAGYGILNPRRRAGSESSPMHSPNPMFPLEQRDNQFILSPARYNSSEERPEHRRTNSDLPRSTYQDDRMVGRGDMVTSPVSGRKPPVTSRIPVSTRRLSTNSDSGGSTPNSRAVSSLDKRQANNDSKTIPTRPQNSKSSLSVDQPSRGKITSPGRRGKALDIPQASLHTGGKSPSLRANIIAPPPKVSPQLRSSRPRVPVSNASTAASRARMAERFSAMQKLNNEKRSSQRRPSKPPELTDIDLKARRLRITQALTRSRESEELKGSFHTGRRWEPSRSRTTSPRPAADMPEELSPSISDLHVADADNETDTPQREDSFDTQDADRDYAMHSALQAMHLQYARDSFEVDSPTLGHDEPFEKPTMQLQTNFLHQEINGEPASAVTMATEATDIDPEPQENTRPSLLSHVLELRDKSPSRQLELSSQAADDYFDRADVESVNLVLRNTAYLDDDEAISKGYMANFVTENPLPEVDEVEHQNRDSWTSSIHDEIDDADDPAEHEDEIHEDGEDLLRRSEYQQRDNSYRETMASDAYTIINIVLQEHSSSGIVDQQFADDVYQKVLEICPEVEDEESYDSEKIEQLCLQAISRHKKNEHSAFTEKPLTGKDEMITSPQPQPAQQIREQASGNTEVSEPPVANDHFLTLPSTTYQGHRYKSSLDSAEDWAETSPSVGDWMRFASDRETPSEGSQTGKPALVQDKGKESNVQYETEVDETNSEKQRVQTAIPQIVSLDMDEHLEPEEYGTAIIRAPSRSPPPPPKDTFSSIDQTSLAAGLESSESGGRVPRVPHRVTSLSQVQHRSQPQSHSRPASTRSRAEITPWEVQDQPGPVLSPEARKFKQRKHVLKELVDTEFSYQRDMRVLCDIYKQTALAVLTEEDIRVLFGNIEQVQLFARDFLTALKQTTKPSYVMDRTDRKRDKNDGLNDLTRNSSSSTLASAKVEGDATDIQRDMETRVGDAFEGSLADMEAVYTEYIRNRHAANQKLEALQKSPTAQEWLKECRENSSDITNAWNLDALLVKPVQRITKYPLLLKELIDATADGHPDLPTLQRVMASVTDVNVRINEVKKHAEMLDQVLNRKRGQSDVRTGLSKAFGRRAEKLRQHVGITDMYEDPEYDKLRIDYDNNYVQLMVVADDCAKYERGISQWVNKMVDVAAAMEGWVDVGHSHHQQEESKLRHLAMIIRNVSSIALPDHIEHLRKKVIQPMTKTVDILTKFKDDPRGLLSKRDKRLVDYAQMKNKKDRGEKVDRKMAERMDQWEALNTEAKERMRKLLRATAHLVQTCQGHLIQLQMSWMAMIQQKFSSVMGINPNHLSPEEIERDWQVDFDYQEASALALGICNGSLMMQAANMTSFLTPGSTTLNGDDSPRQMSLASTNKRSISLHSESSNVPTLDFGSRPSGSYSGHTLADNHFDRAYPYGGSGRMRAVSTTSGKSPKGQDPSSRSSTNPKHTSASANFARPGTSPGIPQEVFAPPRLSVDTHSPLVSSFQVQTLADRPVSTSTFFSAAPGPSQIQSAQRSAGSSVFSSALPMSDSPVAERYPIDAPGSEPQVLFTAASVYEFNIDRARREAGFPYLTYVTGEIFDVIGERGELWLAKNQDDPQKQIGWIWNKHFAKLAA</sequence>